<accession>A0ABT1AUH2</accession>
<dbReference type="InterPro" id="IPR041289">
    <property type="entry name" value="Bact_RF_family3"/>
</dbReference>
<organism evidence="1 2">
    <name type="scientific">Robiginitalea marina</name>
    <dbReference type="NCBI Taxonomy" id="2954105"/>
    <lineage>
        <taxon>Bacteria</taxon>
        <taxon>Pseudomonadati</taxon>
        <taxon>Bacteroidota</taxon>
        <taxon>Flavobacteriia</taxon>
        <taxon>Flavobacteriales</taxon>
        <taxon>Flavobacteriaceae</taxon>
        <taxon>Robiginitalea</taxon>
    </lineage>
</organism>
<dbReference type="EMBL" id="JAMXIB010000001">
    <property type="protein sequence ID" value="MCO5723252.1"/>
    <property type="molecule type" value="Genomic_DNA"/>
</dbReference>
<dbReference type="Pfam" id="PF18845">
    <property type="entry name" value="baeRF_family3"/>
    <property type="match status" value="1"/>
</dbReference>
<comment type="caution">
    <text evidence="1">The sequence shown here is derived from an EMBL/GenBank/DDBJ whole genome shotgun (WGS) entry which is preliminary data.</text>
</comment>
<protein>
    <submittedName>
        <fullName evidence="1">Uncharacterized protein</fullName>
    </submittedName>
</protein>
<keyword evidence="2" id="KW-1185">Reference proteome</keyword>
<evidence type="ECO:0000313" key="1">
    <source>
        <dbReference type="EMBL" id="MCO5723252.1"/>
    </source>
</evidence>
<sequence>MMTTPNTTTNRDRISRKDLRYLTETRETHCISIYLPTHATGEEVLQGLDAQALDVELRKIRKALERAGLSTKEIDSRLSPLEALQRDGAFWREQSEGLAIFASPSQVKTFRLPLAFTPSHRISDSFYIVPLVPELNGEDEFYLLSLELERIRLFRGSRMGLAEVDLKGKVPQQMEDRVGYDYEQKGLQFRSGHQAHEGAGYHGHAEADRDRKNEIERYFRSVDKGLRPILDADPAPMLLASQEYLASLYREVTSFDQVMEEPVITNLSEVSDSELWERALAALEPVFEQEGKEKWARFEEFLGTGRASAQMDRVLRAAVEGKVDTLFIAPEAEAWGTYEEETATLTREEHPDAFSPSLLNKAVVLTLNQGGRVYVAPEAGLPKGAGAAMALFRY</sequence>
<dbReference type="Proteomes" id="UP001206312">
    <property type="component" value="Unassembled WGS sequence"/>
</dbReference>
<proteinExistence type="predicted"/>
<dbReference type="RefSeq" id="WP_252739634.1">
    <property type="nucleotide sequence ID" value="NZ_JAMXIB010000001.1"/>
</dbReference>
<gene>
    <name evidence="1" type="ORF">NG653_00185</name>
</gene>
<reference evidence="1 2" key="1">
    <citation type="submission" date="2022-06" db="EMBL/GenBank/DDBJ databases">
        <authorList>
            <person name="Xuan X."/>
        </authorList>
    </citation>
    <scope>NUCLEOTIDE SEQUENCE [LARGE SCALE GENOMIC DNA]</scope>
    <source>
        <strain evidence="1 2">2V75</strain>
    </source>
</reference>
<name>A0ABT1AUH2_9FLAO</name>
<evidence type="ECO:0000313" key="2">
    <source>
        <dbReference type="Proteomes" id="UP001206312"/>
    </source>
</evidence>